<dbReference type="Pfam" id="PF25198">
    <property type="entry name" value="Spore_GerAC_N"/>
    <property type="match status" value="1"/>
</dbReference>
<dbReference type="GO" id="GO:0016020">
    <property type="term" value="C:membrane"/>
    <property type="evidence" value="ECO:0007669"/>
    <property type="project" value="UniProtKB-SubCell"/>
</dbReference>
<evidence type="ECO:0000256" key="3">
    <source>
        <dbReference type="ARBA" id="ARBA00022544"/>
    </source>
</evidence>
<evidence type="ECO:0000259" key="8">
    <source>
        <dbReference type="Pfam" id="PF05504"/>
    </source>
</evidence>
<dbReference type="InterPro" id="IPR008844">
    <property type="entry name" value="Spore_GerAC-like"/>
</dbReference>
<comment type="caution">
    <text evidence="10">The sequence shown here is derived from an EMBL/GenBank/DDBJ whole genome shotgun (WGS) entry which is preliminary data.</text>
</comment>
<accession>A0A162TEM9</accession>
<evidence type="ECO:0000259" key="9">
    <source>
        <dbReference type="Pfam" id="PF25198"/>
    </source>
</evidence>
<keyword evidence="5" id="KW-0472">Membrane</keyword>
<evidence type="ECO:0000256" key="6">
    <source>
        <dbReference type="ARBA" id="ARBA00023139"/>
    </source>
</evidence>
<evidence type="ECO:0000256" key="1">
    <source>
        <dbReference type="ARBA" id="ARBA00004635"/>
    </source>
</evidence>
<dbReference type="AlphaFoldDB" id="A0A162TEM9"/>
<dbReference type="PANTHER" id="PTHR35789:SF1">
    <property type="entry name" value="SPORE GERMINATION PROTEIN B3"/>
    <property type="match status" value="1"/>
</dbReference>
<name>A0A162TEM9_9CLOT</name>
<keyword evidence="6" id="KW-0564">Palmitate</keyword>
<comment type="similarity">
    <text evidence="2">Belongs to the GerABKC lipoprotein family.</text>
</comment>
<dbReference type="PROSITE" id="PS51257">
    <property type="entry name" value="PROKAR_LIPOPROTEIN"/>
    <property type="match status" value="1"/>
</dbReference>
<dbReference type="Proteomes" id="UP000076603">
    <property type="component" value="Unassembled WGS sequence"/>
</dbReference>
<keyword evidence="7" id="KW-0449">Lipoprotein</keyword>
<dbReference type="OrthoDB" id="9816067at2"/>
<feature type="domain" description="Spore germination GerAC-like C-terminal" evidence="8">
    <location>
        <begin position="218"/>
        <end position="379"/>
    </location>
</feature>
<sequence>MKKMIVLLIIISFTFMGCWDSVETEELGVVTAIGLGISESNNIRVIIQEIPHKKQTTSNEGSAGGNKSSFYMYDGSGPTISEAIQRMSANEHHRLYFAHTKVIILDEALVSTKGIKPIIDFFERTPEVRLSTWILTSPMNQFDKMLSKDVGIGIDTGSMLEETIHNKRQNSILTISDLKDFVEMFNKSGSEAYSSGVSIKSQNSADNQASKEKFYVKDTAVFKGDKMVGWLTDEEYMGFSWINGDGKGAIMNIPLGDGVLSLRIVRIKSKLQPVIDDGEMKMNIDIEIISNIQESQVNYNFMNEDTIKKVEHLQNEKVKSQITAAFEKSKRLNSDVFRVGSYFNMRYPDFWKGIQNNWYSYYSEVKVNINVNSTVKDVGNVYKSLRR</sequence>
<evidence type="ECO:0000256" key="4">
    <source>
        <dbReference type="ARBA" id="ARBA00022729"/>
    </source>
</evidence>
<comment type="subcellular location">
    <subcellularLocation>
        <location evidence="1">Membrane</location>
        <topology evidence="1">Lipid-anchor</topology>
    </subcellularLocation>
</comment>
<evidence type="ECO:0000313" key="10">
    <source>
        <dbReference type="EMBL" id="KZL92550.1"/>
    </source>
</evidence>
<dbReference type="GO" id="GO:0009847">
    <property type="term" value="P:spore germination"/>
    <property type="evidence" value="ECO:0007669"/>
    <property type="project" value="InterPro"/>
</dbReference>
<keyword evidence="11" id="KW-1185">Reference proteome</keyword>
<dbReference type="InterPro" id="IPR046953">
    <property type="entry name" value="Spore_GerAC-like_C"/>
</dbReference>
<evidence type="ECO:0000313" key="11">
    <source>
        <dbReference type="Proteomes" id="UP000076603"/>
    </source>
</evidence>
<protein>
    <submittedName>
        <fullName evidence="10">Spore germination protein B3</fullName>
    </submittedName>
</protein>
<evidence type="ECO:0000256" key="5">
    <source>
        <dbReference type="ARBA" id="ARBA00023136"/>
    </source>
</evidence>
<organism evidence="10 11">
    <name type="scientific">Clostridium magnum DSM 2767</name>
    <dbReference type="NCBI Taxonomy" id="1121326"/>
    <lineage>
        <taxon>Bacteria</taxon>
        <taxon>Bacillati</taxon>
        <taxon>Bacillota</taxon>
        <taxon>Clostridia</taxon>
        <taxon>Eubacteriales</taxon>
        <taxon>Clostridiaceae</taxon>
        <taxon>Clostridium</taxon>
    </lineage>
</organism>
<dbReference type="InterPro" id="IPR057336">
    <property type="entry name" value="GerAC_N"/>
</dbReference>
<dbReference type="STRING" id="1121326.CLMAG_23640"/>
<dbReference type="NCBIfam" id="TIGR02887">
    <property type="entry name" value="spore_ger_x_C"/>
    <property type="match status" value="1"/>
</dbReference>
<dbReference type="Gene3D" id="3.30.300.210">
    <property type="entry name" value="Nutrient germinant receptor protein C, domain 3"/>
    <property type="match status" value="1"/>
</dbReference>
<dbReference type="PATRIC" id="fig|1121326.3.peg.2361"/>
<dbReference type="PANTHER" id="PTHR35789">
    <property type="entry name" value="SPORE GERMINATION PROTEIN B3"/>
    <property type="match status" value="1"/>
</dbReference>
<keyword evidence="3" id="KW-0309">Germination</keyword>
<dbReference type="Pfam" id="PF05504">
    <property type="entry name" value="Spore_GerAC"/>
    <property type="match status" value="1"/>
</dbReference>
<dbReference type="EMBL" id="LWAE01000002">
    <property type="protein sequence ID" value="KZL92550.1"/>
    <property type="molecule type" value="Genomic_DNA"/>
</dbReference>
<keyword evidence="4" id="KW-0732">Signal</keyword>
<evidence type="ECO:0000256" key="2">
    <source>
        <dbReference type="ARBA" id="ARBA00007886"/>
    </source>
</evidence>
<proteinExistence type="inferred from homology"/>
<evidence type="ECO:0000256" key="7">
    <source>
        <dbReference type="ARBA" id="ARBA00023288"/>
    </source>
</evidence>
<gene>
    <name evidence="10" type="primary">gerBC_4</name>
    <name evidence="10" type="ORF">CLMAG_23640</name>
</gene>
<reference evidence="10 11" key="1">
    <citation type="submission" date="2016-04" db="EMBL/GenBank/DDBJ databases">
        <title>Genome sequence of Clostridium magnum DSM 2767.</title>
        <authorList>
            <person name="Poehlein A."/>
            <person name="Uhlig R."/>
            <person name="Fischer R."/>
            <person name="Bahl H."/>
            <person name="Daniel R."/>
        </authorList>
    </citation>
    <scope>NUCLEOTIDE SEQUENCE [LARGE SCALE GENOMIC DNA]</scope>
    <source>
        <strain evidence="10 11">DSM 2767</strain>
    </source>
</reference>
<dbReference type="InterPro" id="IPR038501">
    <property type="entry name" value="Spore_GerAC_C_sf"/>
</dbReference>
<feature type="domain" description="Spore germination protein N-terminal" evidence="9">
    <location>
        <begin position="20"/>
        <end position="193"/>
    </location>
</feature>